<dbReference type="Pfam" id="PF10099">
    <property type="entry name" value="RskA_C"/>
    <property type="match status" value="1"/>
</dbReference>
<keyword evidence="1" id="KW-0175">Coiled coil</keyword>
<feature type="transmembrane region" description="Helical" evidence="2">
    <location>
        <begin position="86"/>
        <end position="109"/>
    </location>
</feature>
<evidence type="ECO:0000256" key="1">
    <source>
        <dbReference type="SAM" id="Coils"/>
    </source>
</evidence>
<dbReference type="PANTHER" id="PTHR37461">
    <property type="entry name" value="ANTI-SIGMA-K FACTOR RSKA"/>
    <property type="match status" value="1"/>
</dbReference>
<dbReference type="EMBL" id="SMLM01000003">
    <property type="protein sequence ID" value="TFZ00779.1"/>
    <property type="molecule type" value="Genomic_DNA"/>
</dbReference>
<evidence type="ECO:0000259" key="3">
    <source>
        <dbReference type="Pfam" id="PF10099"/>
    </source>
</evidence>
<feature type="domain" description="Anti-sigma K factor RskA C-terminal" evidence="3">
    <location>
        <begin position="99"/>
        <end position="230"/>
    </location>
</feature>
<dbReference type="AlphaFoldDB" id="A0A4Z0BS09"/>
<sequence length="241" mass="25382">MRYADPALVDQLASAYVLGTMSARARRRFERLQRERADVQLAVAQWEQRLGLLGQSVAPVRPSPRVWAAIEARTRPQSRARGRARWGLPVGLGLGGVVAGAAVSVALLMSAPSLLFTPDRVAMRAGQKLPQSYVGLLTDAQGNGKLLASSLRHGRTLTVKAIGPIDAPAQGRLVLWAVPAGGAPFVLGDVPLKGSATSPLPDTSERLLSNVGKLMVTVETAASPTAPSGPPLYTGNCAKLW</sequence>
<keyword evidence="2" id="KW-0472">Membrane</keyword>
<dbReference type="RefSeq" id="WP_135265117.1">
    <property type="nucleotide sequence ID" value="NZ_SMLM01000003.1"/>
</dbReference>
<organism evidence="4 5">
    <name type="scientific">Ramlibacter henchirensis</name>
    <dbReference type="NCBI Taxonomy" id="204072"/>
    <lineage>
        <taxon>Bacteria</taxon>
        <taxon>Pseudomonadati</taxon>
        <taxon>Pseudomonadota</taxon>
        <taxon>Betaproteobacteria</taxon>
        <taxon>Burkholderiales</taxon>
        <taxon>Comamonadaceae</taxon>
        <taxon>Ramlibacter</taxon>
    </lineage>
</organism>
<feature type="coiled-coil region" evidence="1">
    <location>
        <begin position="22"/>
        <end position="49"/>
    </location>
</feature>
<dbReference type="PANTHER" id="PTHR37461:SF1">
    <property type="entry name" value="ANTI-SIGMA-K FACTOR RSKA"/>
    <property type="match status" value="1"/>
</dbReference>
<dbReference type="GO" id="GO:0006417">
    <property type="term" value="P:regulation of translation"/>
    <property type="evidence" value="ECO:0007669"/>
    <property type="project" value="TreeGrafter"/>
</dbReference>
<accession>A0A4Z0BS09</accession>
<comment type="caution">
    <text evidence="4">The sequence shown here is derived from an EMBL/GenBank/DDBJ whole genome shotgun (WGS) entry which is preliminary data.</text>
</comment>
<keyword evidence="2" id="KW-1133">Transmembrane helix</keyword>
<name>A0A4Z0BS09_9BURK</name>
<dbReference type="GO" id="GO:0016989">
    <property type="term" value="F:sigma factor antagonist activity"/>
    <property type="evidence" value="ECO:0007669"/>
    <property type="project" value="TreeGrafter"/>
</dbReference>
<dbReference type="OrthoDB" id="8617430at2"/>
<gene>
    <name evidence="4" type="ORF">EZ313_20245</name>
</gene>
<keyword evidence="2" id="KW-0812">Transmembrane</keyword>
<dbReference type="Proteomes" id="UP000298180">
    <property type="component" value="Unassembled WGS sequence"/>
</dbReference>
<proteinExistence type="predicted"/>
<protein>
    <recommendedName>
        <fullName evidence="3">Anti-sigma K factor RskA C-terminal domain-containing protein</fullName>
    </recommendedName>
</protein>
<keyword evidence="5" id="KW-1185">Reference proteome</keyword>
<dbReference type="GO" id="GO:0005886">
    <property type="term" value="C:plasma membrane"/>
    <property type="evidence" value="ECO:0007669"/>
    <property type="project" value="InterPro"/>
</dbReference>
<evidence type="ECO:0000256" key="2">
    <source>
        <dbReference type="SAM" id="Phobius"/>
    </source>
</evidence>
<dbReference type="InterPro" id="IPR018764">
    <property type="entry name" value="RskA_C"/>
</dbReference>
<evidence type="ECO:0000313" key="4">
    <source>
        <dbReference type="EMBL" id="TFZ00779.1"/>
    </source>
</evidence>
<evidence type="ECO:0000313" key="5">
    <source>
        <dbReference type="Proteomes" id="UP000298180"/>
    </source>
</evidence>
<dbReference type="InterPro" id="IPR051474">
    <property type="entry name" value="Anti-sigma-K/W_factor"/>
</dbReference>
<reference evidence="4 5" key="1">
    <citation type="submission" date="2019-03" db="EMBL/GenBank/DDBJ databases">
        <title>Ramlibacter henchirensis DSM 14656, whole genome shotgun sequence.</title>
        <authorList>
            <person name="Zhang X."/>
            <person name="Feng G."/>
            <person name="Zhu H."/>
        </authorList>
    </citation>
    <scope>NUCLEOTIDE SEQUENCE [LARGE SCALE GENOMIC DNA]</scope>
    <source>
        <strain evidence="4 5">DSM 14656</strain>
    </source>
</reference>